<dbReference type="EMBL" id="JAWJWE010000040">
    <property type="protein sequence ID" value="KAK6619597.1"/>
    <property type="molecule type" value="Genomic_DNA"/>
</dbReference>
<comment type="caution">
    <text evidence="1">The sequence shown here is derived from an EMBL/GenBank/DDBJ whole genome shotgun (WGS) entry which is preliminary data.</text>
</comment>
<sequence length="97" mass="11431">MSPLPTSNFTFQNLIQNKKISEWRFREVEEEEERYEGNIVPNEQRTRGVHLLSGSVRDRNEKETAVWKTQREKIGQQSFPAFSSFLGQKKMGEVEVR</sequence>
<gene>
    <name evidence="1" type="ORF">RUM43_012354</name>
</gene>
<dbReference type="Proteomes" id="UP001372834">
    <property type="component" value="Unassembled WGS sequence"/>
</dbReference>
<dbReference type="AlphaFoldDB" id="A0AAN8P7B9"/>
<evidence type="ECO:0000313" key="2">
    <source>
        <dbReference type="Proteomes" id="UP001372834"/>
    </source>
</evidence>
<organism evidence="1 2">
    <name type="scientific">Polyplax serrata</name>
    <name type="common">Common mouse louse</name>
    <dbReference type="NCBI Taxonomy" id="468196"/>
    <lineage>
        <taxon>Eukaryota</taxon>
        <taxon>Metazoa</taxon>
        <taxon>Ecdysozoa</taxon>
        <taxon>Arthropoda</taxon>
        <taxon>Hexapoda</taxon>
        <taxon>Insecta</taxon>
        <taxon>Pterygota</taxon>
        <taxon>Neoptera</taxon>
        <taxon>Paraneoptera</taxon>
        <taxon>Psocodea</taxon>
        <taxon>Troctomorpha</taxon>
        <taxon>Phthiraptera</taxon>
        <taxon>Anoplura</taxon>
        <taxon>Polyplacidae</taxon>
        <taxon>Polyplax</taxon>
    </lineage>
</organism>
<proteinExistence type="predicted"/>
<evidence type="ECO:0000313" key="1">
    <source>
        <dbReference type="EMBL" id="KAK6619597.1"/>
    </source>
</evidence>
<name>A0AAN8P7B9_POLSC</name>
<reference evidence="1 2" key="1">
    <citation type="submission" date="2023-10" db="EMBL/GenBank/DDBJ databases">
        <title>Genomes of two closely related lineages of the louse Polyplax serrata with different host specificities.</title>
        <authorList>
            <person name="Martinu J."/>
            <person name="Tarabai H."/>
            <person name="Stefka J."/>
            <person name="Hypsa V."/>
        </authorList>
    </citation>
    <scope>NUCLEOTIDE SEQUENCE [LARGE SCALE GENOMIC DNA]</scope>
    <source>
        <strain evidence="1">HR10_N</strain>
    </source>
</reference>
<accession>A0AAN8P7B9</accession>
<protein>
    <submittedName>
        <fullName evidence="1">Uncharacterized protein</fullName>
    </submittedName>
</protein>